<evidence type="ECO:0000313" key="2">
    <source>
        <dbReference type="EMBL" id="ACY15256.1"/>
    </source>
</evidence>
<evidence type="ECO:0000313" key="3">
    <source>
        <dbReference type="Proteomes" id="UP000001880"/>
    </source>
</evidence>
<dbReference type="Pfam" id="PF01713">
    <property type="entry name" value="Smr"/>
    <property type="match status" value="1"/>
</dbReference>
<dbReference type="SUPFAM" id="SSF160443">
    <property type="entry name" value="SMR domain-like"/>
    <property type="match status" value="1"/>
</dbReference>
<keyword evidence="3" id="KW-1185">Reference proteome</keyword>
<evidence type="ECO:0000259" key="1">
    <source>
        <dbReference type="PROSITE" id="PS50828"/>
    </source>
</evidence>
<dbReference type="InterPro" id="IPR036063">
    <property type="entry name" value="Smr_dom_sf"/>
</dbReference>
<dbReference type="OrthoDB" id="9808166at2"/>
<dbReference type="EMBL" id="CP001804">
    <property type="protein sequence ID" value="ACY15256.1"/>
    <property type="molecule type" value="Genomic_DNA"/>
</dbReference>
<dbReference type="KEGG" id="hoh:Hoch_2727"/>
<dbReference type="Proteomes" id="UP000001880">
    <property type="component" value="Chromosome"/>
</dbReference>
<reference evidence="2 3" key="1">
    <citation type="journal article" date="2010" name="Stand. Genomic Sci.">
        <title>Complete genome sequence of Haliangium ochraceum type strain (SMP-2).</title>
        <authorList>
            <consortium name="US DOE Joint Genome Institute (JGI-PGF)"/>
            <person name="Ivanova N."/>
            <person name="Daum C."/>
            <person name="Lang E."/>
            <person name="Abt B."/>
            <person name="Kopitz M."/>
            <person name="Saunders E."/>
            <person name="Lapidus A."/>
            <person name="Lucas S."/>
            <person name="Glavina Del Rio T."/>
            <person name="Nolan M."/>
            <person name="Tice H."/>
            <person name="Copeland A."/>
            <person name="Cheng J.F."/>
            <person name="Chen F."/>
            <person name="Bruce D."/>
            <person name="Goodwin L."/>
            <person name="Pitluck S."/>
            <person name="Mavromatis K."/>
            <person name="Pati A."/>
            <person name="Mikhailova N."/>
            <person name="Chen A."/>
            <person name="Palaniappan K."/>
            <person name="Land M."/>
            <person name="Hauser L."/>
            <person name="Chang Y.J."/>
            <person name="Jeffries C.D."/>
            <person name="Detter J.C."/>
            <person name="Brettin T."/>
            <person name="Rohde M."/>
            <person name="Goker M."/>
            <person name="Bristow J."/>
            <person name="Markowitz V."/>
            <person name="Eisen J.A."/>
            <person name="Hugenholtz P."/>
            <person name="Kyrpides N.C."/>
            <person name="Klenk H.P."/>
        </authorList>
    </citation>
    <scope>NUCLEOTIDE SEQUENCE [LARGE SCALE GENOMIC DNA]</scope>
    <source>
        <strain evidence="3">DSM 14365 / CIP 107738 / JCM 11303 / AJ 13395 / SMP-2</strain>
    </source>
</reference>
<dbReference type="InterPro" id="IPR002625">
    <property type="entry name" value="Smr_dom"/>
</dbReference>
<name>D0LN79_HALO1</name>
<dbReference type="PROSITE" id="PS50828">
    <property type="entry name" value="SMR"/>
    <property type="match status" value="1"/>
</dbReference>
<dbReference type="HOGENOM" id="CLU_109169_1_0_7"/>
<organism evidence="2 3">
    <name type="scientific">Haliangium ochraceum (strain DSM 14365 / JCM 11303 / SMP-2)</name>
    <dbReference type="NCBI Taxonomy" id="502025"/>
    <lineage>
        <taxon>Bacteria</taxon>
        <taxon>Pseudomonadati</taxon>
        <taxon>Myxococcota</taxon>
        <taxon>Polyangia</taxon>
        <taxon>Haliangiales</taxon>
        <taxon>Kofleriaceae</taxon>
        <taxon>Haliangium</taxon>
    </lineage>
</organism>
<dbReference type="SMART" id="SM00463">
    <property type="entry name" value="SMR"/>
    <property type="match status" value="1"/>
</dbReference>
<dbReference type="eggNOG" id="COG1193">
    <property type="taxonomic scope" value="Bacteria"/>
</dbReference>
<accession>D0LN79</accession>
<dbReference type="STRING" id="502025.Hoch_2727"/>
<dbReference type="RefSeq" id="WP_012827864.1">
    <property type="nucleotide sequence ID" value="NC_013440.1"/>
</dbReference>
<feature type="domain" description="Smr" evidence="1">
    <location>
        <begin position="32"/>
        <end position="107"/>
    </location>
</feature>
<dbReference type="AlphaFoldDB" id="D0LN79"/>
<protein>
    <submittedName>
        <fullName evidence="2">Smr protein/MutS2</fullName>
    </submittedName>
</protein>
<proteinExistence type="predicted"/>
<dbReference type="Gene3D" id="3.30.1370.110">
    <property type="match status" value="1"/>
</dbReference>
<sequence>MNARPPSEDEEEDDDDEFYEPEVMEVELSDELDLHTFAPRDVADLVSHYVDECAERGFERVRIVHGKGKGTLRRTVHAVLERHPRVLRYALADGSAGSWGATFAWLSPPP</sequence>
<gene>
    <name evidence="2" type="ordered locus">Hoch_2727</name>
</gene>